<feature type="compositionally biased region" description="Polar residues" evidence="1">
    <location>
        <begin position="26"/>
        <end position="43"/>
    </location>
</feature>
<sequence>MADDRIGSGRNDYEGGPQRRSYTEDVPTSNGSISEQYSRSQRLGGSARPSVTRVVDLSKKDSERKAVSEEHDDEEEDDNRLPRWARVTLWLLRKSIVPIIMVVMLIIGLYGGYVYLGDGPKGDVFKWETWRHLYDLIFAES</sequence>
<feature type="region of interest" description="Disordered" evidence="1">
    <location>
        <begin position="1"/>
        <end position="78"/>
    </location>
</feature>
<dbReference type="GO" id="GO:0000428">
    <property type="term" value="C:DNA-directed RNA polymerase complex"/>
    <property type="evidence" value="ECO:0007669"/>
    <property type="project" value="UniProtKB-KW"/>
</dbReference>
<feature type="transmembrane region" description="Helical" evidence="2">
    <location>
        <begin position="96"/>
        <end position="116"/>
    </location>
</feature>
<dbReference type="InterPro" id="IPR024596">
    <property type="entry name" value="RNApol_su_b/EpuA"/>
</dbReference>
<evidence type="ECO:0000256" key="2">
    <source>
        <dbReference type="SAM" id="Phobius"/>
    </source>
</evidence>
<feature type="compositionally biased region" description="Basic and acidic residues" evidence="1">
    <location>
        <begin position="1"/>
        <end position="13"/>
    </location>
</feature>
<reference evidence="3 4" key="1">
    <citation type="submission" date="2018-09" db="EMBL/GenBank/DDBJ databases">
        <title>Paenibacillus aracenensis nov. sp. isolated from a cave in southern Spain.</title>
        <authorList>
            <person name="Jurado V."/>
            <person name="Gutierrez-Patricio S."/>
            <person name="Gonzalez-Pimentel J.L."/>
            <person name="Miller A.Z."/>
            <person name="Laiz L."/>
            <person name="Saiz-Jimenez C."/>
        </authorList>
    </citation>
    <scope>NUCLEOTIDE SEQUENCE [LARGE SCALE GENOMIC DNA]</scope>
    <source>
        <strain evidence="3 4">DSM 22867</strain>
    </source>
</reference>
<proteinExistence type="predicted"/>
<dbReference type="EMBL" id="QXQA01000012">
    <property type="protein sequence ID" value="RIX51056.1"/>
    <property type="molecule type" value="Genomic_DNA"/>
</dbReference>
<feature type="compositionally biased region" description="Basic and acidic residues" evidence="1">
    <location>
        <begin position="56"/>
        <end position="69"/>
    </location>
</feature>
<name>A0A3A1UTC7_9BACL</name>
<evidence type="ECO:0000313" key="3">
    <source>
        <dbReference type="EMBL" id="RIX51056.1"/>
    </source>
</evidence>
<keyword evidence="2" id="KW-0472">Membrane</keyword>
<dbReference type="OrthoDB" id="2990424at2"/>
<keyword evidence="3" id="KW-0804">Transcription</keyword>
<gene>
    <name evidence="3" type="ORF">D3P08_18425</name>
</gene>
<dbReference type="RefSeq" id="WP_119601207.1">
    <property type="nucleotide sequence ID" value="NZ_QXQA01000012.1"/>
</dbReference>
<evidence type="ECO:0000313" key="4">
    <source>
        <dbReference type="Proteomes" id="UP000266482"/>
    </source>
</evidence>
<dbReference type="AlphaFoldDB" id="A0A3A1UTC7"/>
<accession>A0A3A1UTC7</accession>
<evidence type="ECO:0000256" key="1">
    <source>
        <dbReference type="SAM" id="MobiDB-lite"/>
    </source>
</evidence>
<organism evidence="3 4">
    <name type="scientific">Paenibacillus nanensis</name>
    <dbReference type="NCBI Taxonomy" id="393251"/>
    <lineage>
        <taxon>Bacteria</taxon>
        <taxon>Bacillati</taxon>
        <taxon>Bacillota</taxon>
        <taxon>Bacilli</taxon>
        <taxon>Bacillales</taxon>
        <taxon>Paenibacillaceae</taxon>
        <taxon>Paenibacillus</taxon>
    </lineage>
</organism>
<keyword evidence="4" id="KW-1185">Reference proteome</keyword>
<protein>
    <submittedName>
        <fullName evidence="3">DNA-directed RNA polymerase subunit beta</fullName>
    </submittedName>
</protein>
<keyword evidence="3" id="KW-0240">DNA-directed RNA polymerase</keyword>
<dbReference type="Pfam" id="PF11772">
    <property type="entry name" value="EpuA"/>
    <property type="match status" value="1"/>
</dbReference>
<keyword evidence="2" id="KW-1133">Transmembrane helix</keyword>
<dbReference type="Proteomes" id="UP000266482">
    <property type="component" value="Unassembled WGS sequence"/>
</dbReference>
<keyword evidence="2" id="KW-0812">Transmembrane</keyword>
<comment type="caution">
    <text evidence="3">The sequence shown here is derived from an EMBL/GenBank/DDBJ whole genome shotgun (WGS) entry which is preliminary data.</text>
</comment>